<dbReference type="AlphaFoldDB" id="A0A4P8IGU9"/>
<evidence type="ECO:0000259" key="1">
    <source>
        <dbReference type="Pfam" id="PF06445"/>
    </source>
</evidence>
<dbReference type="Proteomes" id="UP000298653">
    <property type="component" value="Chromosome"/>
</dbReference>
<protein>
    <submittedName>
        <fullName evidence="2">Regulation of the bltD operon</fullName>
    </submittedName>
</protein>
<proteinExistence type="predicted"/>
<accession>A0A4P8IGU9</accession>
<organism evidence="2 3">
    <name type="scientific">Anaerostipes rhamnosivorans</name>
    <dbReference type="NCBI Taxonomy" id="1229621"/>
    <lineage>
        <taxon>Bacteria</taxon>
        <taxon>Bacillati</taxon>
        <taxon>Bacillota</taxon>
        <taxon>Clostridia</taxon>
        <taxon>Lachnospirales</taxon>
        <taxon>Lachnospiraceae</taxon>
        <taxon>Anaerostipes</taxon>
    </lineage>
</organism>
<keyword evidence="3" id="KW-1185">Reference proteome</keyword>
<dbReference type="SUPFAM" id="SSF55136">
    <property type="entry name" value="Probable bacterial effector-binding domain"/>
    <property type="match status" value="1"/>
</dbReference>
<evidence type="ECO:0000313" key="2">
    <source>
        <dbReference type="EMBL" id="QCP35193.1"/>
    </source>
</evidence>
<name>A0A4P8IGU9_9FIRM</name>
<gene>
    <name evidence="2" type="ORF">AR1Y2_1739</name>
</gene>
<dbReference type="EMBL" id="CP040058">
    <property type="protein sequence ID" value="QCP35193.1"/>
    <property type="molecule type" value="Genomic_DNA"/>
</dbReference>
<evidence type="ECO:0000313" key="3">
    <source>
        <dbReference type="Proteomes" id="UP000298653"/>
    </source>
</evidence>
<dbReference type="Gene3D" id="3.20.80.10">
    <property type="entry name" value="Regulatory factor, effector binding domain"/>
    <property type="match status" value="1"/>
</dbReference>
<dbReference type="InterPro" id="IPR011256">
    <property type="entry name" value="Reg_factor_effector_dom_sf"/>
</dbReference>
<dbReference type="KEGG" id="arf:AR1Y2_1739"/>
<sequence length="158" mass="18365">MQKDFSQIEILKTPAQYYIATHSSSADDKIVAIKISELLMHCDKLGIKSPYNIGFLQSAVDIHQGIYDNYLHVYMLFDTPPKKITYTTKPEGHYLYAYHHGHWDTIGETYYKILAYSEEHKLTLGTSFYETTILDELTRSGYDNYETQISVQIMDMDK</sequence>
<reference evidence="2 3" key="1">
    <citation type="submission" date="2019-05" db="EMBL/GenBank/DDBJ databases">
        <title>Complete genome sequencing of Anaerostipes rhamnosivorans.</title>
        <authorList>
            <person name="Bui T.P.N."/>
            <person name="de Vos W.M."/>
        </authorList>
    </citation>
    <scope>NUCLEOTIDE SEQUENCE [LARGE SCALE GENOMIC DNA]</scope>
    <source>
        <strain evidence="2 3">1y2</strain>
    </source>
</reference>
<dbReference type="Pfam" id="PF06445">
    <property type="entry name" value="GyrI-like"/>
    <property type="match status" value="1"/>
</dbReference>
<feature type="domain" description="GyrI-like small molecule binding" evidence="1">
    <location>
        <begin position="71"/>
        <end position="152"/>
    </location>
</feature>
<dbReference type="InterPro" id="IPR029442">
    <property type="entry name" value="GyrI-like"/>
</dbReference>